<keyword evidence="3" id="KW-0708">Seed storage protein</keyword>
<gene>
    <name evidence="7" type="ORF">PAHAL_3G148000</name>
</gene>
<dbReference type="GO" id="GO:0045735">
    <property type="term" value="F:nutrient reservoir activity"/>
    <property type="evidence" value="ECO:0007669"/>
    <property type="project" value="UniProtKB-KW"/>
</dbReference>
<keyword evidence="2" id="KW-0758">Storage protein</keyword>
<dbReference type="InterPro" id="IPR016140">
    <property type="entry name" value="Bifunc_inhib/LTP/seed_store"/>
</dbReference>
<evidence type="ECO:0000259" key="6">
    <source>
        <dbReference type="Pfam" id="PF13016"/>
    </source>
</evidence>
<dbReference type="PANTHER" id="PTHR33454:SF19">
    <property type="entry name" value="PROLAMIN PPROL 14P"/>
    <property type="match status" value="1"/>
</dbReference>
<comment type="similarity">
    <text evidence="4">Belongs to the prolamin family.</text>
</comment>
<dbReference type="Gene3D" id="1.10.110.10">
    <property type="entry name" value="Plant lipid-transfer and hydrophobic proteins"/>
    <property type="match status" value="1"/>
</dbReference>
<dbReference type="InterPro" id="IPR036312">
    <property type="entry name" value="Bifun_inhib/LTP/seed_sf"/>
</dbReference>
<dbReference type="InterPro" id="IPR001954">
    <property type="entry name" value="Glia_glutenin"/>
</dbReference>
<feature type="chain" id="PRO_5015672162" description="Bifunctional inhibitor/plant lipid transfer protein/seed storage helical domain-containing protein" evidence="5">
    <location>
        <begin position="17"/>
        <end position="173"/>
    </location>
</feature>
<dbReference type="CDD" id="cd00261">
    <property type="entry name" value="AAI_SS"/>
    <property type="match status" value="1"/>
</dbReference>
<dbReference type="Pfam" id="PF13016">
    <property type="entry name" value="Gliadin"/>
    <property type="match status" value="1"/>
</dbReference>
<organism evidence="7">
    <name type="scientific">Panicum hallii</name>
    <dbReference type="NCBI Taxonomy" id="206008"/>
    <lineage>
        <taxon>Eukaryota</taxon>
        <taxon>Viridiplantae</taxon>
        <taxon>Streptophyta</taxon>
        <taxon>Embryophyta</taxon>
        <taxon>Tracheophyta</taxon>
        <taxon>Spermatophyta</taxon>
        <taxon>Magnoliopsida</taxon>
        <taxon>Liliopsida</taxon>
        <taxon>Poales</taxon>
        <taxon>Poaceae</taxon>
        <taxon>PACMAD clade</taxon>
        <taxon>Panicoideae</taxon>
        <taxon>Panicodae</taxon>
        <taxon>Paniceae</taxon>
        <taxon>Panicinae</taxon>
        <taxon>Panicum</taxon>
        <taxon>Panicum sect. Panicum</taxon>
    </lineage>
</organism>
<evidence type="ECO:0000256" key="2">
    <source>
        <dbReference type="ARBA" id="ARBA00022761"/>
    </source>
</evidence>
<evidence type="ECO:0000256" key="3">
    <source>
        <dbReference type="ARBA" id="ARBA00023129"/>
    </source>
</evidence>
<proteinExistence type="inferred from homology"/>
<evidence type="ECO:0000256" key="1">
    <source>
        <dbReference type="ARBA" id="ARBA00022729"/>
    </source>
</evidence>
<dbReference type="Gramene" id="PAN17665">
    <property type="protein sequence ID" value="PAN17665"/>
    <property type="gene ID" value="PAHAL_3G148000"/>
</dbReference>
<evidence type="ECO:0000256" key="5">
    <source>
        <dbReference type="SAM" id="SignalP"/>
    </source>
</evidence>
<reference evidence="7" key="1">
    <citation type="submission" date="2018-04" db="EMBL/GenBank/DDBJ databases">
        <title>WGS assembly of Panicum hallii.</title>
        <authorList>
            <person name="Lovell J."/>
            <person name="Jenkins J."/>
            <person name="Lowry D."/>
            <person name="Mamidi S."/>
            <person name="Sreedasyam A."/>
            <person name="Weng X."/>
            <person name="Barry K."/>
            <person name="Bonette J."/>
            <person name="Campitelli B."/>
            <person name="Daum C."/>
            <person name="Gordon S."/>
            <person name="Gould B."/>
            <person name="Lipzen A."/>
            <person name="Macqueen A."/>
            <person name="Palacio-Mejia J."/>
            <person name="Plott C."/>
            <person name="Shakirov E."/>
            <person name="Shu S."/>
            <person name="Yoshinaga Y."/>
            <person name="Zane M."/>
            <person name="Rokhsar D."/>
            <person name="Grimwood J."/>
            <person name="Schmutz J."/>
            <person name="Juenger T."/>
        </authorList>
    </citation>
    <scope>NUCLEOTIDE SEQUENCE [LARGE SCALE GENOMIC DNA]</scope>
    <source>
        <strain evidence="7">FIL2</strain>
    </source>
</reference>
<dbReference type="SUPFAM" id="SSF47699">
    <property type="entry name" value="Bifunctional inhibitor/lipid-transfer protein/seed storage 2S albumin"/>
    <property type="match status" value="1"/>
</dbReference>
<evidence type="ECO:0000256" key="4">
    <source>
        <dbReference type="ARBA" id="ARBA00023784"/>
    </source>
</evidence>
<evidence type="ECO:0000313" key="7">
    <source>
        <dbReference type="EMBL" id="PAN17665.1"/>
    </source>
</evidence>
<feature type="domain" description="Bifunctional inhibitor/plant lipid transfer protein/seed storage helical" evidence="6">
    <location>
        <begin position="34"/>
        <end position="100"/>
    </location>
</feature>
<dbReference type="Proteomes" id="UP000243499">
    <property type="component" value="Chromosome 3"/>
</dbReference>
<accession>A0A2S3H8S9</accession>
<sequence length="173" mass="18565">MFMVLAVLALAAAASAQQIGWEWPQQGAYAAAAALYPCAEYLRQPQCSPVAAPYYVRRGQTMWQPSAVCQPLRHHCCHQLGLMDAMSRCQAICSVAQSVVPQLQLQGAGGGGMYEPAAALTMQQWRQLLPPAEAPMAVAQAAQDLPAMCGLYPLPSYCTIPCALSVAAPPYYY</sequence>
<feature type="signal peptide" evidence="5">
    <location>
        <begin position="1"/>
        <end position="16"/>
    </location>
</feature>
<dbReference type="AlphaFoldDB" id="A0A2S3H8S9"/>
<keyword evidence="1 5" id="KW-0732">Signal</keyword>
<dbReference type="PANTHER" id="PTHR33454">
    <property type="entry name" value="PROLAMIN PPROL 14P"/>
    <property type="match status" value="1"/>
</dbReference>
<dbReference type="EMBL" id="CM008048">
    <property type="protein sequence ID" value="PAN17665.1"/>
    <property type="molecule type" value="Genomic_DNA"/>
</dbReference>
<name>A0A2S3H8S9_9POAL</name>
<dbReference type="PRINTS" id="PR00208">
    <property type="entry name" value="GLIADGLUTEN"/>
</dbReference>
<protein>
    <recommendedName>
        <fullName evidence="6">Bifunctional inhibitor/plant lipid transfer protein/seed storage helical domain-containing protein</fullName>
    </recommendedName>
</protein>